<dbReference type="EMBL" id="JAAHCB010000030">
    <property type="protein sequence ID" value="NEU45205.1"/>
    <property type="molecule type" value="Genomic_DNA"/>
</dbReference>
<reference evidence="4" key="1">
    <citation type="submission" date="2020-02" db="EMBL/GenBank/DDBJ databases">
        <title>Draft Genome Sequences of Enterococcus faecium isolates derived from selected traditional Montenegrin brine cheese.</title>
        <authorList>
            <person name="Ruppitsch W."/>
            <person name="Nisic A."/>
            <person name="Allerberger F."/>
            <person name="Martinovic A."/>
        </authorList>
    </citation>
    <scope>NUCLEOTIDE SEQUENCE</scope>
    <source>
        <strain evidence="4">INF29</strain>
    </source>
</reference>
<comment type="subcellular location">
    <subcellularLocation>
        <location evidence="1">Virion</location>
    </subcellularLocation>
</comment>
<dbReference type="AlphaFoldDB" id="A0A6B3QD57"/>
<dbReference type="Pfam" id="PF05065">
    <property type="entry name" value="Phage_capsid"/>
    <property type="match status" value="1"/>
</dbReference>
<feature type="coiled-coil region" evidence="2">
    <location>
        <begin position="31"/>
        <end position="65"/>
    </location>
</feature>
<keyword evidence="2" id="KW-0175">Coiled coil</keyword>
<evidence type="ECO:0000256" key="2">
    <source>
        <dbReference type="SAM" id="Coils"/>
    </source>
</evidence>
<dbReference type="RefSeq" id="WP_038809485.1">
    <property type="nucleotide sequence ID" value="NZ_JAAHCA010000023.1"/>
</dbReference>
<sequence length="401" mass="44042">MNLEQLKNAWVEAGSKVSDLNAQLNAALVDDEKTEEDVVSLQAQVKAARAKRDGLKEQVANMEAEQVLNVKKEPLDKKDENLKNKFIKDFKAMVNGDPAIMATLTSNTDESGNAIGLTIPVDVQTTIHTLVRQFDSLQEYVNVEKVTTTSGSRVYEKWSNITPLTALDTEDGEIPANDDPALYLIKYLIKRYAGISTVTNSLLKDTAENILAWLSKWIAKKVVVTRNTKILAAIDGIKAAQKKDVKDVDGIKDIVNVQLDPAIEATSMFITNQDGFNVLDKVKRADGSYLLQKDVASATGYTFLGKPIKKIASRFLPNKGTQATPKYPLYIGDLKEAVTLYDRENMSLLTTNIGGGAFETDTTKVRVIDRFDVQLVDDEAVVLATFTTIANETPVEPPANG</sequence>
<dbReference type="NCBIfam" id="TIGR01554">
    <property type="entry name" value="major_cap_HK97"/>
    <property type="match status" value="1"/>
</dbReference>
<protein>
    <submittedName>
        <fullName evidence="4">Phage major capsid protein</fullName>
    </submittedName>
</protein>
<comment type="caution">
    <text evidence="4">The sequence shown here is derived from an EMBL/GenBank/DDBJ whole genome shotgun (WGS) entry which is preliminary data.</text>
</comment>
<dbReference type="InterPro" id="IPR024455">
    <property type="entry name" value="Phage_capsid"/>
</dbReference>
<evidence type="ECO:0000256" key="1">
    <source>
        <dbReference type="ARBA" id="ARBA00004328"/>
    </source>
</evidence>
<gene>
    <name evidence="4" type="ORF">G3385_04965</name>
</gene>
<feature type="domain" description="Phage capsid-like C-terminal" evidence="3">
    <location>
        <begin position="116"/>
        <end position="386"/>
    </location>
</feature>
<name>A0A6B3QD57_ENTFC</name>
<dbReference type="SUPFAM" id="SSF56563">
    <property type="entry name" value="Major capsid protein gp5"/>
    <property type="match status" value="1"/>
</dbReference>
<evidence type="ECO:0000313" key="4">
    <source>
        <dbReference type="EMBL" id="NEU45205.1"/>
    </source>
</evidence>
<organism evidence="4">
    <name type="scientific">Enterococcus faecium</name>
    <name type="common">Streptococcus faecium</name>
    <dbReference type="NCBI Taxonomy" id="1352"/>
    <lineage>
        <taxon>Bacteria</taxon>
        <taxon>Bacillati</taxon>
        <taxon>Bacillota</taxon>
        <taxon>Bacilli</taxon>
        <taxon>Lactobacillales</taxon>
        <taxon>Enterococcaceae</taxon>
        <taxon>Enterococcus</taxon>
    </lineage>
</organism>
<evidence type="ECO:0000259" key="3">
    <source>
        <dbReference type="Pfam" id="PF05065"/>
    </source>
</evidence>
<proteinExistence type="predicted"/>
<accession>A0A6B3QD57</accession>
<dbReference type="InterPro" id="IPR054612">
    <property type="entry name" value="Phage_capsid-like_C"/>
</dbReference>